<organism evidence="2 3">
    <name type="scientific">Granulosicoccus antarcticus IMCC3135</name>
    <dbReference type="NCBI Taxonomy" id="1192854"/>
    <lineage>
        <taxon>Bacteria</taxon>
        <taxon>Pseudomonadati</taxon>
        <taxon>Pseudomonadota</taxon>
        <taxon>Gammaproteobacteria</taxon>
        <taxon>Chromatiales</taxon>
        <taxon>Granulosicoccaceae</taxon>
        <taxon>Granulosicoccus</taxon>
    </lineage>
</organism>
<comment type="similarity">
    <text evidence="1">Belongs to the membrane fusion protein (MFP) (TC 8.A.1) family.</text>
</comment>
<dbReference type="OrthoDB" id="9806939at2"/>
<dbReference type="GO" id="GO:1990281">
    <property type="term" value="C:efflux pump complex"/>
    <property type="evidence" value="ECO:0007669"/>
    <property type="project" value="TreeGrafter"/>
</dbReference>
<dbReference type="AlphaFoldDB" id="A0A2Z2NUY8"/>
<dbReference type="PANTHER" id="PTHR30469">
    <property type="entry name" value="MULTIDRUG RESISTANCE PROTEIN MDTA"/>
    <property type="match status" value="1"/>
</dbReference>
<evidence type="ECO:0000256" key="1">
    <source>
        <dbReference type="ARBA" id="ARBA00009477"/>
    </source>
</evidence>
<evidence type="ECO:0000313" key="3">
    <source>
        <dbReference type="Proteomes" id="UP000250079"/>
    </source>
</evidence>
<dbReference type="EMBL" id="CP018632">
    <property type="protein sequence ID" value="ASJ75286.1"/>
    <property type="molecule type" value="Genomic_DNA"/>
</dbReference>
<name>A0A2Z2NUY8_9GAMM</name>
<evidence type="ECO:0000313" key="2">
    <source>
        <dbReference type="EMBL" id="ASJ75286.1"/>
    </source>
</evidence>
<dbReference type="KEGG" id="gai:IMCC3135_26155"/>
<keyword evidence="3" id="KW-1185">Reference proteome</keyword>
<proteinExistence type="inferred from homology"/>
<dbReference type="GO" id="GO:0015562">
    <property type="term" value="F:efflux transmembrane transporter activity"/>
    <property type="evidence" value="ECO:0007669"/>
    <property type="project" value="TreeGrafter"/>
</dbReference>
<sequence>MSKVRRGGQCGLTAALLVIYTTAWTVEETTASFDCVMTPSQIVDLGSPESGQLREVLVDRGDRVSAGQIVASLDSRLEESNLSIANLRAETYTEVGLRKAAFENDKRTEERLSSLVAVKAASVHDRDSATADADLAAWRVLQARDDMELYELELSRAKTALDRRRIRSSIDGLVAARLSDPGEYVDDQPLLRIVKLDPLHVEAILPMRLFGKIKAGMSGSIIPELSQANALKATVILVDPMGDAGSGTFGARLELSNPDEAIPAGVKCRVHLEFENLELVK</sequence>
<gene>
    <name evidence="2" type="ORF">IMCC3135_26155</name>
</gene>
<dbReference type="Gene3D" id="1.10.287.470">
    <property type="entry name" value="Helix hairpin bin"/>
    <property type="match status" value="1"/>
</dbReference>
<protein>
    <submittedName>
        <fullName evidence="2">Uncharacterized protein</fullName>
    </submittedName>
</protein>
<dbReference type="RefSeq" id="WP_088920219.1">
    <property type="nucleotide sequence ID" value="NZ_CP018632.1"/>
</dbReference>
<dbReference type="SUPFAM" id="SSF111369">
    <property type="entry name" value="HlyD-like secretion proteins"/>
    <property type="match status" value="1"/>
</dbReference>
<dbReference type="Gene3D" id="2.40.30.170">
    <property type="match status" value="1"/>
</dbReference>
<dbReference type="NCBIfam" id="TIGR01730">
    <property type="entry name" value="RND_mfp"/>
    <property type="match status" value="1"/>
</dbReference>
<reference evidence="2 3" key="1">
    <citation type="submission" date="2016-12" db="EMBL/GenBank/DDBJ databases">
        <authorList>
            <person name="Song W.-J."/>
            <person name="Kurnit D.M."/>
        </authorList>
    </citation>
    <scope>NUCLEOTIDE SEQUENCE [LARGE SCALE GENOMIC DNA]</scope>
    <source>
        <strain evidence="2 3">IMCC3135</strain>
    </source>
</reference>
<dbReference type="InterPro" id="IPR006143">
    <property type="entry name" value="RND_pump_MFP"/>
</dbReference>
<accession>A0A2Z2NUY8</accession>
<dbReference type="PANTHER" id="PTHR30469:SF15">
    <property type="entry name" value="HLYD FAMILY OF SECRETION PROTEINS"/>
    <property type="match status" value="1"/>
</dbReference>
<dbReference type="Gene3D" id="2.40.50.100">
    <property type="match status" value="1"/>
</dbReference>
<dbReference type="Proteomes" id="UP000250079">
    <property type="component" value="Chromosome"/>
</dbReference>